<reference evidence="2 3" key="1">
    <citation type="submission" date="2015-12" db="EMBL/GenBank/DDBJ databases">
        <title>Intraspecies pangenome expansion in the marine bacterium Alteromonas.</title>
        <authorList>
            <person name="Lopez-Perez M."/>
            <person name="Rodriguez-Valera F."/>
        </authorList>
    </citation>
    <scope>NUCLEOTIDE SEQUENCE [LARGE SCALE GENOMIC DNA]</scope>
    <source>
        <strain evidence="2 3">UM8</strain>
    </source>
</reference>
<accession>A0AAC9ADU3</accession>
<dbReference type="EMBL" id="CP013928">
    <property type="protein sequence ID" value="AMJ79359.1"/>
    <property type="molecule type" value="Genomic_DNA"/>
</dbReference>
<gene>
    <name evidence="2" type="ORF">AV942_14200</name>
</gene>
<dbReference type="InterPro" id="IPR014914">
    <property type="entry name" value="RES_dom"/>
</dbReference>
<evidence type="ECO:0000259" key="1">
    <source>
        <dbReference type="SMART" id="SM00953"/>
    </source>
</evidence>
<evidence type="ECO:0000313" key="3">
    <source>
        <dbReference type="Proteomes" id="UP000061468"/>
    </source>
</evidence>
<dbReference type="Pfam" id="PF08808">
    <property type="entry name" value="RES"/>
    <property type="match status" value="1"/>
</dbReference>
<sequence length="227" mass="25326">MRWHRLINSKYPTIDIFDDIASPEAFDAIYAMQAKVNPRLRLLNTGEGAISTSEIPIGAQQVHSAIAPFVHIPVTPSRFSTGGFGVLYGASTVHAGLDEVRHHIVKHLSQVNGFAFENIQLREYVFNYAAPLEDVTGVQEYHLPDDYSAPQAYGAIMWAATRDKVIKGLTKKDTVGARYRSVRSANAECIALFSPKFIEDMKQSRHYDMNFNPKTKMLSPANEIKVA</sequence>
<dbReference type="SMART" id="SM00953">
    <property type="entry name" value="RES"/>
    <property type="match status" value="1"/>
</dbReference>
<dbReference type="Proteomes" id="UP000061468">
    <property type="component" value="Chromosome"/>
</dbReference>
<dbReference type="AlphaFoldDB" id="A0AAC9ADU3"/>
<protein>
    <recommendedName>
        <fullName evidence="1">RES domain-containing protein</fullName>
    </recommendedName>
</protein>
<feature type="domain" description="RES" evidence="1">
    <location>
        <begin position="68"/>
        <end position="204"/>
    </location>
</feature>
<organism evidence="2 3">
    <name type="scientific">Alteromonas mediterranea</name>
    <dbReference type="NCBI Taxonomy" id="314275"/>
    <lineage>
        <taxon>Bacteria</taxon>
        <taxon>Pseudomonadati</taxon>
        <taxon>Pseudomonadota</taxon>
        <taxon>Gammaproteobacteria</taxon>
        <taxon>Alteromonadales</taxon>
        <taxon>Alteromonadaceae</taxon>
        <taxon>Alteromonas/Salinimonas group</taxon>
        <taxon>Alteromonas</taxon>
    </lineage>
</organism>
<evidence type="ECO:0000313" key="2">
    <source>
        <dbReference type="EMBL" id="AMJ79359.1"/>
    </source>
</evidence>
<name>A0AAC9ADU3_9ALTE</name>
<proteinExistence type="predicted"/>
<dbReference type="RefSeq" id="WP_015067711.1">
    <property type="nucleotide sequence ID" value="NZ_CP013928.1"/>
</dbReference>